<protein>
    <submittedName>
        <fullName evidence="1">Uncharacterized protein</fullName>
    </submittedName>
</protein>
<keyword evidence="2" id="KW-1185">Reference proteome</keyword>
<accession>A0ABY4M6X1</accession>
<dbReference type="Proteomes" id="UP000830115">
    <property type="component" value="Chromosome"/>
</dbReference>
<sequence>MILQQSLRDLETAYSNSTRRRRTLALRGEGRRSTQEVHAARELRTLRGPRYRVRVDTARYGKVIFLAVAGTNNGFTSEAKDHAWVKWHFTGSSKDRWAA</sequence>
<evidence type="ECO:0000313" key="1">
    <source>
        <dbReference type="EMBL" id="UQA93507.1"/>
    </source>
</evidence>
<reference evidence="1" key="1">
    <citation type="submission" date="2021-10" db="EMBL/GenBank/DDBJ databases">
        <title>Streptomyces nigrumlapis sp.nov.,an antimicrobial producing actinobacterium isolated from Black Gobi rocks.</title>
        <authorList>
            <person name="Wen Y."/>
            <person name="Zhang W."/>
            <person name="Liu X.G."/>
        </authorList>
    </citation>
    <scope>NUCLEOTIDE SEQUENCE</scope>
    <source>
        <strain evidence="1">ST13-2-2</strain>
    </source>
</reference>
<gene>
    <name evidence="1" type="ORF">K9S39_18090</name>
</gene>
<organism evidence="1 2">
    <name type="scientific">Streptomyces halobius</name>
    <dbReference type="NCBI Taxonomy" id="2879846"/>
    <lineage>
        <taxon>Bacteria</taxon>
        <taxon>Bacillati</taxon>
        <taxon>Actinomycetota</taxon>
        <taxon>Actinomycetes</taxon>
        <taxon>Kitasatosporales</taxon>
        <taxon>Streptomycetaceae</taxon>
        <taxon>Streptomyces</taxon>
    </lineage>
</organism>
<evidence type="ECO:0000313" key="2">
    <source>
        <dbReference type="Proteomes" id="UP000830115"/>
    </source>
</evidence>
<dbReference type="EMBL" id="CP086322">
    <property type="protein sequence ID" value="UQA93507.1"/>
    <property type="molecule type" value="Genomic_DNA"/>
</dbReference>
<name>A0ABY4M6X1_9ACTN</name>
<proteinExistence type="predicted"/>
<dbReference type="RefSeq" id="WP_248864386.1">
    <property type="nucleotide sequence ID" value="NZ_CP086322.1"/>
</dbReference>